<dbReference type="GO" id="GO:0016491">
    <property type="term" value="F:oxidoreductase activity"/>
    <property type="evidence" value="ECO:0007669"/>
    <property type="project" value="UniProtKB-KW"/>
</dbReference>
<dbReference type="Pfam" id="PF22725">
    <property type="entry name" value="GFO_IDH_MocA_C3"/>
    <property type="match status" value="1"/>
</dbReference>
<dbReference type="EMBL" id="JAENIG010000005">
    <property type="protein sequence ID" value="MBK1855209.1"/>
    <property type="molecule type" value="Genomic_DNA"/>
</dbReference>
<evidence type="ECO:0000313" key="5">
    <source>
        <dbReference type="EMBL" id="MBK1855209.1"/>
    </source>
</evidence>
<evidence type="ECO:0000256" key="2">
    <source>
        <dbReference type="ARBA" id="ARBA00023002"/>
    </source>
</evidence>
<dbReference type="InterPro" id="IPR006311">
    <property type="entry name" value="TAT_signal"/>
</dbReference>
<name>A0AAE2VE01_9BACT</name>
<dbReference type="SUPFAM" id="SSF55347">
    <property type="entry name" value="Glyceraldehyde-3-phosphate dehydrogenase-like, C-terminal domain"/>
    <property type="match status" value="1"/>
</dbReference>
<dbReference type="SUPFAM" id="SSF51735">
    <property type="entry name" value="NAD(P)-binding Rossmann-fold domains"/>
    <property type="match status" value="1"/>
</dbReference>
<dbReference type="PANTHER" id="PTHR22604:SF105">
    <property type="entry name" value="TRANS-1,2-DIHYDROBENZENE-1,2-DIOL DEHYDROGENASE"/>
    <property type="match status" value="1"/>
</dbReference>
<dbReference type="InterPro" id="IPR000683">
    <property type="entry name" value="Gfo/Idh/MocA-like_OxRdtase_N"/>
</dbReference>
<dbReference type="InterPro" id="IPR008354">
    <property type="entry name" value="Glc-Fru_OxRdtase_bac"/>
</dbReference>
<dbReference type="Proteomes" id="UP000634206">
    <property type="component" value="Unassembled WGS sequence"/>
</dbReference>
<dbReference type="PROSITE" id="PS51318">
    <property type="entry name" value="TAT"/>
    <property type="match status" value="1"/>
</dbReference>
<comment type="similarity">
    <text evidence="1">Belongs to the Gfo/Idh/MocA family.</text>
</comment>
<dbReference type="RefSeq" id="WP_309489822.1">
    <property type="nucleotide sequence ID" value="NZ_JAENIG010000005.1"/>
</dbReference>
<dbReference type="Gene3D" id="3.40.50.720">
    <property type="entry name" value="NAD(P)-binding Rossmann-like Domain"/>
    <property type="match status" value="1"/>
</dbReference>
<keyword evidence="2" id="KW-0560">Oxidoreductase</keyword>
<organism evidence="5 6">
    <name type="scientific">Oceaniferula flava</name>
    <dbReference type="NCBI Taxonomy" id="2800421"/>
    <lineage>
        <taxon>Bacteria</taxon>
        <taxon>Pseudomonadati</taxon>
        <taxon>Verrucomicrobiota</taxon>
        <taxon>Verrucomicrobiia</taxon>
        <taxon>Verrucomicrobiales</taxon>
        <taxon>Verrucomicrobiaceae</taxon>
        <taxon>Oceaniferula</taxon>
    </lineage>
</organism>
<accession>A0AAE2VE01</accession>
<evidence type="ECO:0000256" key="1">
    <source>
        <dbReference type="ARBA" id="ARBA00010928"/>
    </source>
</evidence>
<sequence>MNDNSISRRPFLKTAIGAGLAATLVQGRAQQDDDSPDKKKLGWAIVGLGGLSKGRIGPALIKTKHAHMAGVVTGTAEKAKEWQKKYGFKDSGIYNYDNFDEVIKNPDIDVVYLVLPNSMHKEFTLRAAKAGKHVYVEKPMATSPEECREMIDACDKAGVKLGVAYRLQFEPHHKEMIRFAKDKTFGNVRHMDAGFCFRMGGSDGWRLKKAMGGGALFDVGVYAIQGARYVFGEEPVTVSALETKTDPKKFAEVDETVTWTMQFASGKTANLICSFNMGGYNQLTVFADKGRFGMAPCFGTRGQKGWTSDPKTPLNFPQTDHFQVQMDIFSQAIMDGKDSTVSGLEGLKDHLVMEAIFKSIASGKAEAVGKV</sequence>
<evidence type="ECO:0000259" key="3">
    <source>
        <dbReference type="Pfam" id="PF01408"/>
    </source>
</evidence>
<keyword evidence="6" id="KW-1185">Reference proteome</keyword>
<dbReference type="PANTHER" id="PTHR22604">
    <property type="entry name" value="OXIDOREDUCTASES"/>
    <property type="match status" value="1"/>
</dbReference>
<dbReference type="Gene3D" id="3.30.360.10">
    <property type="entry name" value="Dihydrodipicolinate Reductase, domain 2"/>
    <property type="match status" value="1"/>
</dbReference>
<evidence type="ECO:0000313" key="6">
    <source>
        <dbReference type="Proteomes" id="UP000634206"/>
    </source>
</evidence>
<dbReference type="Pfam" id="PF01408">
    <property type="entry name" value="GFO_IDH_MocA"/>
    <property type="match status" value="1"/>
</dbReference>
<proteinExistence type="inferred from homology"/>
<dbReference type="GO" id="GO:0000166">
    <property type="term" value="F:nucleotide binding"/>
    <property type="evidence" value="ECO:0007669"/>
    <property type="project" value="InterPro"/>
</dbReference>
<dbReference type="AlphaFoldDB" id="A0AAE2VE01"/>
<dbReference type="PRINTS" id="PR01775">
    <property type="entry name" value="GLFROXRDTASE"/>
</dbReference>
<comment type="caution">
    <text evidence="5">The sequence shown here is derived from an EMBL/GenBank/DDBJ whole genome shotgun (WGS) entry which is preliminary data.</text>
</comment>
<dbReference type="InterPro" id="IPR036291">
    <property type="entry name" value="NAD(P)-bd_dom_sf"/>
</dbReference>
<dbReference type="InterPro" id="IPR050984">
    <property type="entry name" value="Gfo/Idh/MocA_domain"/>
</dbReference>
<gene>
    <name evidence="5" type="ORF">JIN83_09590</name>
</gene>
<feature type="domain" description="GFO/IDH/MocA-like oxidoreductase" evidence="4">
    <location>
        <begin position="178"/>
        <end position="292"/>
    </location>
</feature>
<evidence type="ECO:0000259" key="4">
    <source>
        <dbReference type="Pfam" id="PF22725"/>
    </source>
</evidence>
<feature type="domain" description="Gfo/Idh/MocA-like oxidoreductase N-terminal" evidence="3">
    <location>
        <begin position="42"/>
        <end position="165"/>
    </location>
</feature>
<dbReference type="InterPro" id="IPR055170">
    <property type="entry name" value="GFO_IDH_MocA-like_dom"/>
</dbReference>
<reference evidence="5" key="1">
    <citation type="submission" date="2021-01" db="EMBL/GenBank/DDBJ databases">
        <title>Modified the classification status of verrucomicrobia.</title>
        <authorList>
            <person name="Feng X."/>
        </authorList>
    </citation>
    <scope>NUCLEOTIDE SEQUENCE</scope>
    <source>
        <strain evidence="5">5K15</strain>
    </source>
</reference>
<protein>
    <submittedName>
        <fullName evidence="5">Gfo/Idh/MocA family oxidoreductase</fullName>
    </submittedName>
</protein>